<sequence length="138" mass="15584">MDINKIIRNSSNDVSFIVYGCLNIEEGNDYNSPLESKESNETFSSNTSTSSSSSSSFESLNDFSEHLVQLHIKRGLSKYYKEKSRTFRSLSDCKCLEDLSKKKIALKKKARSSFHSPKADISKKAGRSCFTSLLYKLN</sequence>
<keyword evidence="2" id="KW-1185">Reference proteome</keyword>
<dbReference type="Proteomes" id="UP001177021">
    <property type="component" value="Unassembled WGS sequence"/>
</dbReference>
<protein>
    <submittedName>
        <fullName evidence="1">Uncharacterized protein</fullName>
    </submittedName>
</protein>
<dbReference type="EMBL" id="CASHSV030000716">
    <property type="protein sequence ID" value="CAJ2673258.1"/>
    <property type="molecule type" value="Genomic_DNA"/>
</dbReference>
<organism evidence="1 2">
    <name type="scientific">Trifolium pratense</name>
    <name type="common">Red clover</name>
    <dbReference type="NCBI Taxonomy" id="57577"/>
    <lineage>
        <taxon>Eukaryota</taxon>
        <taxon>Viridiplantae</taxon>
        <taxon>Streptophyta</taxon>
        <taxon>Embryophyta</taxon>
        <taxon>Tracheophyta</taxon>
        <taxon>Spermatophyta</taxon>
        <taxon>Magnoliopsida</taxon>
        <taxon>eudicotyledons</taxon>
        <taxon>Gunneridae</taxon>
        <taxon>Pentapetalae</taxon>
        <taxon>rosids</taxon>
        <taxon>fabids</taxon>
        <taxon>Fabales</taxon>
        <taxon>Fabaceae</taxon>
        <taxon>Papilionoideae</taxon>
        <taxon>50 kb inversion clade</taxon>
        <taxon>NPAAA clade</taxon>
        <taxon>Hologalegina</taxon>
        <taxon>IRL clade</taxon>
        <taxon>Trifolieae</taxon>
        <taxon>Trifolium</taxon>
    </lineage>
</organism>
<reference evidence="1" key="1">
    <citation type="submission" date="2023-10" db="EMBL/GenBank/DDBJ databases">
        <authorList>
            <person name="Rodriguez Cubillos JULIANA M."/>
            <person name="De Vega J."/>
        </authorList>
    </citation>
    <scope>NUCLEOTIDE SEQUENCE</scope>
</reference>
<name>A0ACB0LV75_TRIPR</name>
<accession>A0ACB0LV75</accession>
<evidence type="ECO:0000313" key="1">
    <source>
        <dbReference type="EMBL" id="CAJ2673258.1"/>
    </source>
</evidence>
<gene>
    <name evidence="1" type="ORF">MILVUS5_LOCUS36759</name>
</gene>
<comment type="caution">
    <text evidence="1">The sequence shown here is derived from an EMBL/GenBank/DDBJ whole genome shotgun (WGS) entry which is preliminary data.</text>
</comment>
<proteinExistence type="predicted"/>
<evidence type="ECO:0000313" key="2">
    <source>
        <dbReference type="Proteomes" id="UP001177021"/>
    </source>
</evidence>